<evidence type="ECO:0000256" key="8">
    <source>
        <dbReference type="ARBA" id="ARBA00023136"/>
    </source>
</evidence>
<reference evidence="14" key="1">
    <citation type="journal article" date="2021" name="PeerJ">
        <title>Extensive microbial diversity within the chicken gut microbiome revealed by metagenomics and culture.</title>
        <authorList>
            <person name="Gilroy R."/>
            <person name="Ravi A."/>
            <person name="Getino M."/>
            <person name="Pursley I."/>
            <person name="Horton D.L."/>
            <person name="Alikhan N.F."/>
            <person name="Baker D."/>
            <person name="Gharbi K."/>
            <person name="Hall N."/>
            <person name="Watson M."/>
            <person name="Adriaenssens E.M."/>
            <person name="Foster-Nyarko E."/>
            <person name="Jarju S."/>
            <person name="Secka A."/>
            <person name="Antonio M."/>
            <person name="Oren A."/>
            <person name="Chaudhuri R.R."/>
            <person name="La Ragione R."/>
            <person name="Hildebrand F."/>
            <person name="Pallen M.J."/>
        </authorList>
    </citation>
    <scope>NUCLEOTIDE SEQUENCE</scope>
    <source>
        <strain evidence="14">ChiHjej13B12-14962</strain>
    </source>
</reference>
<protein>
    <recommendedName>
        <fullName evidence="10">Putative proline/betaine transporter</fullName>
    </recommendedName>
</protein>
<dbReference type="Proteomes" id="UP000703315">
    <property type="component" value="Unassembled WGS sequence"/>
</dbReference>
<evidence type="ECO:0000256" key="2">
    <source>
        <dbReference type="ARBA" id="ARBA00008240"/>
    </source>
</evidence>
<dbReference type="SUPFAM" id="SSF103473">
    <property type="entry name" value="MFS general substrate transporter"/>
    <property type="match status" value="1"/>
</dbReference>
<feature type="transmembrane region" description="Helical" evidence="12">
    <location>
        <begin position="128"/>
        <end position="148"/>
    </location>
</feature>
<comment type="function">
    <text evidence="9">May be a proton symporter involved in the uptake of osmolytes such as proline and glycine betaine.</text>
</comment>
<feature type="transmembrane region" description="Helical" evidence="12">
    <location>
        <begin position="370"/>
        <end position="394"/>
    </location>
</feature>
<evidence type="ECO:0000256" key="1">
    <source>
        <dbReference type="ARBA" id="ARBA00004651"/>
    </source>
</evidence>
<comment type="subcellular location">
    <subcellularLocation>
        <location evidence="1">Cell membrane</location>
        <topology evidence="1">Multi-pass membrane protein</topology>
    </subcellularLocation>
</comment>
<evidence type="ECO:0000256" key="5">
    <source>
        <dbReference type="ARBA" id="ARBA00022692"/>
    </source>
</evidence>
<dbReference type="PANTHER" id="PTHR43528:SF1">
    <property type="entry name" value="ALPHA-KETOGLUTARATE PERMEASE"/>
    <property type="match status" value="1"/>
</dbReference>
<dbReference type="InterPro" id="IPR005829">
    <property type="entry name" value="Sugar_transporter_CS"/>
</dbReference>
<keyword evidence="5 12" id="KW-0812">Transmembrane</keyword>
<keyword evidence="8 12" id="KW-0472">Membrane</keyword>
<evidence type="ECO:0000256" key="10">
    <source>
        <dbReference type="ARBA" id="ARBA00039918"/>
    </source>
</evidence>
<organism evidence="14 15">
    <name type="scientific">Enteractinococcus helveticum</name>
    <dbReference type="NCBI Taxonomy" id="1837282"/>
    <lineage>
        <taxon>Bacteria</taxon>
        <taxon>Bacillati</taxon>
        <taxon>Actinomycetota</taxon>
        <taxon>Actinomycetes</taxon>
        <taxon>Micrococcales</taxon>
        <taxon>Micrococcaceae</taxon>
    </lineage>
</organism>
<evidence type="ECO:0000256" key="7">
    <source>
        <dbReference type="ARBA" id="ARBA00022989"/>
    </source>
</evidence>
<dbReference type="InterPro" id="IPR020846">
    <property type="entry name" value="MFS_dom"/>
</dbReference>
<keyword evidence="4" id="KW-1003">Cell membrane</keyword>
<dbReference type="InterPro" id="IPR036259">
    <property type="entry name" value="MFS_trans_sf"/>
</dbReference>
<evidence type="ECO:0000313" key="14">
    <source>
        <dbReference type="EMBL" id="HJF15884.1"/>
    </source>
</evidence>
<evidence type="ECO:0000313" key="15">
    <source>
        <dbReference type="Proteomes" id="UP000703315"/>
    </source>
</evidence>
<gene>
    <name evidence="14" type="ORF">K8V32_14025</name>
</gene>
<evidence type="ECO:0000256" key="3">
    <source>
        <dbReference type="ARBA" id="ARBA00022448"/>
    </source>
</evidence>
<comment type="similarity">
    <text evidence="2">Belongs to the major facilitator superfamily. Metabolite:H+ Symporter (MHS) family (TC 2.A.1.6) family.</text>
</comment>
<feature type="domain" description="Major facilitator superfamily (MFS) profile" evidence="13">
    <location>
        <begin position="34"/>
        <end position="459"/>
    </location>
</feature>
<keyword evidence="3" id="KW-0813">Transport</keyword>
<evidence type="ECO:0000256" key="6">
    <source>
        <dbReference type="ARBA" id="ARBA00022847"/>
    </source>
</evidence>
<dbReference type="GO" id="GO:0005886">
    <property type="term" value="C:plasma membrane"/>
    <property type="evidence" value="ECO:0007669"/>
    <property type="project" value="UniProtKB-SubCell"/>
</dbReference>
<feature type="transmembrane region" description="Helical" evidence="12">
    <location>
        <begin position="71"/>
        <end position="92"/>
    </location>
</feature>
<feature type="transmembrane region" description="Helical" evidence="12">
    <location>
        <begin position="204"/>
        <end position="223"/>
    </location>
</feature>
<dbReference type="EMBL" id="DYXC01000163">
    <property type="protein sequence ID" value="HJF15884.1"/>
    <property type="molecule type" value="Genomic_DNA"/>
</dbReference>
<accession>A0A921FQI3</accession>
<dbReference type="Gene3D" id="1.20.1250.20">
    <property type="entry name" value="MFS general substrate transporter like domains"/>
    <property type="match status" value="1"/>
</dbReference>
<evidence type="ECO:0000256" key="9">
    <source>
        <dbReference type="ARBA" id="ARBA00037295"/>
    </source>
</evidence>
<feature type="compositionally biased region" description="Polar residues" evidence="11">
    <location>
        <begin position="1"/>
        <end position="15"/>
    </location>
</feature>
<evidence type="ECO:0000256" key="12">
    <source>
        <dbReference type="SAM" id="Phobius"/>
    </source>
</evidence>
<dbReference type="PROSITE" id="PS50850">
    <property type="entry name" value="MFS"/>
    <property type="match status" value="1"/>
</dbReference>
<dbReference type="PROSITE" id="PS00217">
    <property type="entry name" value="SUGAR_TRANSPORT_2"/>
    <property type="match status" value="1"/>
</dbReference>
<feature type="transmembrane region" description="Helical" evidence="12">
    <location>
        <begin position="342"/>
        <end position="364"/>
    </location>
</feature>
<dbReference type="InterPro" id="IPR005828">
    <property type="entry name" value="MFS_sugar_transport-like"/>
</dbReference>
<dbReference type="RefSeq" id="WP_303908811.1">
    <property type="nucleotide sequence ID" value="NZ_DYXC01000163.1"/>
</dbReference>
<dbReference type="FunFam" id="1.20.1250.20:FF:000001">
    <property type="entry name" value="Dicarboxylate MFS transporter"/>
    <property type="match status" value="1"/>
</dbReference>
<keyword evidence="7 12" id="KW-1133">Transmembrane helix</keyword>
<feature type="transmembrane region" description="Helical" evidence="12">
    <location>
        <begin position="310"/>
        <end position="330"/>
    </location>
</feature>
<feature type="transmembrane region" description="Helical" evidence="12">
    <location>
        <begin position="169"/>
        <end position="192"/>
    </location>
</feature>
<reference evidence="14" key="2">
    <citation type="submission" date="2021-09" db="EMBL/GenBank/DDBJ databases">
        <authorList>
            <person name="Gilroy R."/>
        </authorList>
    </citation>
    <scope>NUCLEOTIDE SEQUENCE</scope>
    <source>
        <strain evidence="14">ChiHjej13B12-14962</strain>
    </source>
</reference>
<dbReference type="PANTHER" id="PTHR43528">
    <property type="entry name" value="ALPHA-KETOGLUTARATE PERMEASE"/>
    <property type="match status" value="1"/>
</dbReference>
<evidence type="ECO:0000259" key="13">
    <source>
        <dbReference type="PROSITE" id="PS50850"/>
    </source>
</evidence>
<dbReference type="PROSITE" id="PS00216">
    <property type="entry name" value="SUGAR_TRANSPORT_1"/>
    <property type="match status" value="1"/>
</dbReference>
<comment type="caution">
    <text evidence="14">The sequence shown here is derived from an EMBL/GenBank/DDBJ whole genome shotgun (WGS) entry which is preliminary data.</text>
</comment>
<feature type="transmembrane region" description="Helical" evidence="12">
    <location>
        <begin position="104"/>
        <end position="122"/>
    </location>
</feature>
<feature type="transmembrane region" description="Helical" evidence="12">
    <location>
        <begin position="433"/>
        <end position="453"/>
    </location>
</feature>
<dbReference type="GO" id="GO:0015293">
    <property type="term" value="F:symporter activity"/>
    <property type="evidence" value="ECO:0007669"/>
    <property type="project" value="UniProtKB-KW"/>
</dbReference>
<name>A0A921FQI3_9MICC</name>
<dbReference type="InterPro" id="IPR051084">
    <property type="entry name" value="H+-coupled_symporters"/>
</dbReference>
<feature type="region of interest" description="Disordered" evidence="11">
    <location>
        <begin position="238"/>
        <end position="259"/>
    </location>
</feature>
<evidence type="ECO:0000256" key="4">
    <source>
        <dbReference type="ARBA" id="ARBA00022475"/>
    </source>
</evidence>
<evidence type="ECO:0000256" key="11">
    <source>
        <dbReference type="SAM" id="MobiDB-lite"/>
    </source>
</evidence>
<feature type="transmembrane region" description="Helical" evidence="12">
    <location>
        <begin position="406"/>
        <end position="427"/>
    </location>
</feature>
<keyword evidence="6" id="KW-0769">Symport</keyword>
<proteinExistence type="inferred from homology"/>
<feature type="transmembrane region" description="Helical" evidence="12">
    <location>
        <begin position="277"/>
        <end position="298"/>
    </location>
</feature>
<feature type="region of interest" description="Disordered" evidence="11">
    <location>
        <begin position="1"/>
        <end position="28"/>
    </location>
</feature>
<dbReference type="AlphaFoldDB" id="A0A921FQI3"/>
<dbReference type="Pfam" id="PF00083">
    <property type="entry name" value="Sugar_tr"/>
    <property type="match status" value="1"/>
</dbReference>
<sequence length="515" mass="55445">MIHQLSGKTSSTPTRRYSRPAHDKQAPDAQVKRATAASAIGNATEWFDYGIYAVATSYIAHHFFEPFEYPMLLTLATFAISFVIRPLGGFVWGPLGDRIGRKGVLAATILMMSAATFLIGLLPTYAAIGAWAPALLILLRIIQGFSTGGEYSGAATFMAEYAPNKRRGFFGSFLEFGTISGYAVGAALMLTLETILTTEQMTAWGWRLPFLLALPMGLVGFYLRNKLEDTPIFQEMQEDQAAEQPASCDNKTSAAAPDAKVESPGLGQLIKQYWRQLLIMGGMVTALNIVNYTLLTYMPTYLEQQIGMDAQAALTVILIGELAMVVFMPFAGALSDRVGRKACWNISLLGIGVLAVPLFWMMGINFGLALLGYAILGVLFVLQLGTISATFTAMFPTQVRFAGFAISYNIATALFGGTAALVSDFFVEVTGSLLVPAFYMTIACLIGLIAVYFMPETAGASLEGEQVPGSIGSPVVAGTPAYIALEEGKQPDQRGLTDAQMLAQFDELSESVDVH</sequence>